<protein>
    <submittedName>
        <fullName evidence="9">Retaining alpha-galactosidase</fullName>
    </submittedName>
</protein>
<comment type="cofactor">
    <cofactor evidence="1">
        <name>Ca(2+)</name>
        <dbReference type="ChEBI" id="CHEBI:29108"/>
    </cofactor>
</comment>
<keyword evidence="4" id="KW-0106">Calcium</keyword>
<dbReference type="InterPro" id="IPR013780">
    <property type="entry name" value="Glyco_hydro_b"/>
</dbReference>
<keyword evidence="5" id="KW-0326">Glycosidase</keyword>
<evidence type="ECO:0000259" key="8">
    <source>
        <dbReference type="Pfam" id="PF14509"/>
    </source>
</evidence>
<dbReference type="EMBL" id="BMHZ01000002">
    <property type="protein sequence ID" value="GGH03602.1"/>
    <property type="molecule type" value="Genomic_DNA"/>
</dbReference>
<evidence type="ECO:0000256" key="4">
    <source>
        <dbReference type="ARBA" id="ARBA00022837"/>
    </source>
</evidence>
<dbReference type="Pfam" id="PF14508">
    <property type="entry name" value="GH97_N"/>
    <property type="match status" value="1"/>
</dbReference>
<dbReference type="InterPro" id="IPR017853">
    <property type="entry name" value="GH"/>
</dbReference>
<reference evidence="10" key="1">
    <citation type="journal article" date="2019" name="Int. J. Syst. Evol. Microbiol.">
        <title>The Global Catalogue of Microorganisms (GCM) 10K type strain sequencing project: providing services to taxonomists for standard genome sequencing and annotation.</title>
        <authorList>
            <consortium name="The Broad Institute Genomics Platform"/>
            <consortium name="The Broad Institute Genome Sequencing Center for Infectious Disease"/>
            <person name="Wu L."/>
            <person name="Ma J."/>
        </authorList>
    </citation>
    <scope>NUCLEOTIDE SEQUENCE [LARGE SCALE GENOMIC DNA]</scope>
    <source>
        <strain evidence="10">CGMCC 1.15287</strain>
    </source>
</reference>
<evidence type="ECO:0000256" key="3">
    <source>
        <dbReference type="ARBA" id="ARBA00022801"/>
    </source>
</evidence>
<dbReference type="InterPro" id="IPR014718">
    <property type="entry name" value="GH-type_carb-bd"/>
</dbReference>
<name>A0ABQ1XUU8_9SPHI</name>
<dbReference type="Gene3D" id="3.20.20.70">
    <property type="entry name" value="Aldolase class I"/>
    <property type="match status" value="1"/>
</dbReference>
<comment type="subunit">
    <text evidence="2">Monomer.</text>
</comment>
<dbReference type="InterPro" id="IPR019563">
    <property type="entry name" value="GH97_catalytic"/>
</dbReference>
<evidence type="ECO:0000313" key="10">
    <source>
        <dbReference type="Proteomes" id="UP000642938"/>
    </source>
</evidence>
<evidence type="ECO:0000256" key="2">
    <source>
        <dbReference type="ARBA" id="ARBA00011245"/>
    </source>
</evidence>
<dbReference type="Proteomes" id="UP000642938">
    <property type="component" value="Unassembled WGS sequence"/>
</dbReference>
<proteinExistence type="predicted"/>
<comment type="caution">
    <text evidence="9">The sequence shown here is derived from an EMBL/GenBank/DDBJ whole genome shotgun (WGS) entry which is preliminary data.</text>
</comment>
<evidence type="ECO:0000256" key="5">
    <source>
        <dbReference type="ARBA" id="ARBA00023295"/>
    </source>
</evidence>
<dbReference type="PANTHER" id="PTHR35803:SF2">
    <property type="entry name" value="RETAINING ALPHA-GALACTOSIDASE"/>
    <property type="match status" value="1"/>
</dbReference>
<dbReference type="PANTHER" id="PTHR35803">
    <property type="entry name" value="GLUCAN 1,4-ALPHA-GLUCOSIDASE SUSB-RELATED"/>
    <property type="match status" value="1"/>
</dbReference>
<keyword evidence="10" id="KW-1185">Reference proteome</keyword>
<dbReference type="InterPro" id="IPR013785">
    <property type="entry name" value="Aldolase_TIM"/>
</dbReference>
<dbReference type="Pfam" id="PF10566">
    <property type="entry name" value="Glyco_hydro_97"/>
    <property type="match status" value="1"/>
</dbReference>
<feature type="domain" description="Glycosyl-hydrolase 97 N-terminal" evidence="7">
    <location>
        <begin position="6"/>
        <end position="259"/>
    </location>
</feature>
<dbReference type="Gene3D" id="2.70.98.10">
    <property type="match status" value="1"/>
</dbReference>
<dbReference type="Pfam" id="PF14509">
    <property type="entry name" value="GH97_C"/>
    <property type="match status" value="1"/>
</dbReference>
<accession>A0ABQ1XUU8</accession>
<organism evidence="9 10">
    <name type="scientific">Pedobacter zeae</name>
    <dbReference type="NCBI Taxonomy" id="1737356"/>
    <lineage>
        <taxon>Bacteria</taxon>
        <taxon>Pseudomonadati</taxon>
        <taxon>Bacteroidota</taxon>
        <taxon>Sphingobacteriia</taxon>
        <taxon>Sphingobacteriales</taxon>
        <taxon>Sphingobacteriaceae</taxon>
        <taxon>Pedobacter</taxon>
    </lineage>
</organism>
<feature type="domain" description="Glycosyl-hydrolase 97 catalytic" evidence="6">
    <location>
        <begin position="277"/>
        <end position="429"/>
    </location>
</feature>
<dbReference type="InterPro" id="IPR052720">
    <property type="entry name" value="Glycosyl_hydrolase_97"/>
</dbReference>
<sequence>MALENGAKMLWSVKYEGTEVVVPSVISLTLGNGLVLGNHAKVNSIKKASVNTVFNTPVYKKKSVIDEYNQLTINFKGDFGLILRAYNDGVAYRFFTRKKGEIIVEREEANFNFSKDHKAFIPYVRDLRENNQYISAFESTYDEIPLSKMVKDSLAISPLLVDLENGKKAAIVEAELVDYPGMFLTRNKEVAHSLHGTFARYPKAERLGGFNKMNYMVTEREAYLAKTSGNRNFPWRAVIISENDRDLLNNDMVQKLSVPSQIADISWIKPGKVAWDWWNDWNISGVDFKAGINTETYKYYIDFAAKNHIEYVVLDEGWSEETDLLKISPHINVKELISYGKQKNVGIILWASWFAINKVLDDAFTQYSSMGIKGFKIDFMDRDDQKMVNSIYNIAKKAADYKLLIDYHGMYKPTGIQRTYPNVINFEGVKGLENAKWTPKDDMPHYETTIPFIRTLAGPMDYTPGAMRNATKADFHPSNSMPMSQGTRSHQLAMYVVYEAPLQMMADSPTAYMKEQESTSFISKIPTTFDETVALDGKVGEYVAIARKKEDKWYIGGLTNWSARTITVDLSFLGKSKFSAEIFKDGMNANKDAADYKHEIVRVTSADKLTIDMANGGGFAIIINPEK</sequence>
<dbReference type="SUPFAM" id="SSF51445">
    <property type="entry name" value="(Trans)glycosidases"/>
    <property type="match status" value="1"/>
</dbReference>
<dbReference type="InterPro" id="IPR029486">
    <property type="entry name" value="GH97_N"/>
</dbReference>
<dbReference type="Gene3D" id="2.60.40.1180">
    <property type="entry name" value="Golgi alpha-mannosidase II"/>
    <property type="match status" value="1"/>
</dbReference>
<evidence type="ECO:0000313" key="9">
    <source>
        <dbReference type="EMBL" id="GGH03602.1"/>
    </source>
</evidence>
<evidence type="ECO:0000256" key="1">
    <source>
        <dbReference type="ARBA" id="ARBA00001913"/>
    </source>
</evidence>
<keyword evidence="3" id="KW-0378">Hydrolase</keyword>
<gene>
    <name evidence="9" type="ORF">GCM10007422_18770</name>
</gene>
<evidence type="ECO:0000259" key="7">
    <source>
        <dbReference type="Pfam" id="PF14508"/>
    </source>
</evidence>
<dbReference type="InterPro" id="IPR029483">
    <property type="entry name" value="GH97_C"/>
</dbReference>
<feature type="domain" description="Glycosyl-hydrolase 97 C-terminal oligomerisation" evidence="8">
    <location>
        <begin position="528"/>
        <end position="623"/>
    </location>
</feature>
<evidence type="ECO:0000259" key="6">
    <source>
        <dbReference type="Pfam" id="PF10566"/>
    </source>
</evidence>